<comment type="catalytic activity">
    <reaction evidence="8 9">
        <text>tRNA(Leu) + L-leucine + ATP = L-leucyl-tRNA(Leu) + AMP + diphosphate</text>
        <dbReference type="Rhea" id="RHEA:11688"/>
        <dbReference type="Rhea" id="RHEA-COMP:9613"/>
        <dbReference type="Rhea" id="RHEA-COMP:9622"/>
        <dbReference type="ChEBI" id="CHEBI:30616"/>
        <dbReference type="ChEBI" id="CHEBI:33019"/>
        <dbReference type="ChEBI" id="CHEBI:57427"/>
        <dbReference type="ChEBI" id="CHEBI:78442"/>
        <dbReference type="ChEBI" id="CHEBI:78494"/>
        <dbReference type="ChEBI" id="CHEBI:456215"/>
        <dbReference type="EC" id="6.1.1.4"/>
    </reaction>
</comment>
<dbReference type="Pfam" id="PF13603">
    <property type="entry name" value="tRNA-synt_1_2"/>
    <property type="match status" value="1"/>
</dbReference>
<evidence type="ECO:0000259" key="14">
    <source>
        <dbReference type="Pfam" id="PF13603"/>
    </source>
</evidence>
<feature type="domain" description="Methionyl/Valyl/Leucyl/Isoleucyl-tRNA synthetase anticodon-binding" evidence="12">
    <location>
        <begin position="692"/>
        <end position="817"/>
    </location>
</feature>
<comment type="similarity">
    <text evidence="1 9 10">Belongs to the class-I aminoacyl-tRNA synthetase family.</text>
</comment>
<dbReference type="PANTHER" id="PTHR43740:SF2">
    <property type="entry name" value="LEUCINE--TRNA LIGASE, MITOCHONDRIAL"/>
    <property type="match status" value="1"/>
</dbReference>
<comment type="subcellular location">
    <subcellularLocation>
        <location evidence="9">Cytoplasm</location>
    </subcellularLocation>
</comment>
<dbReference type="InterPro" id="IPR002300">
    <property type="entry name" value="aa-tRNA-synth_Ia"/>
</dbReference>
<dbReference type="OrthoDB" id="9810365at2"/>
<dbReference type="Gene3D" id="3.40.50.620">
    <property type="entry name" value="HUPs"/>
    <property type="match status" value="2"/>
</dbReference>
<dbReference type="Gene3D" id="2.20.28.290">
    <property type="match status" value="1"/>
</dbReference>
<sequence length="854" mass="98097">MNHFNSYSPLSCEHKWQKIWQETQAFELTSNLRKMYVLEMFPYPSGQLHVGHVRNYALGDVIARFWQHKGYSVLHPMGWDACGLPAETAALKHKINPKTWTYRNAETMRAQLQALGLSLQWSKEIFSCDPKYYIHEQAIFLKFYERGIAYRKQAEVNWDPVDCSVLANEQVIQGKGWRSGAVVEKRLLNQWFFKITDFAEELLDGLKNLTEWPEHVKRMQEQWIGKSQGAVIQFEVLNTSFTFKVFTTTPELLFGTTFFALSVDHPLALLWRKENSKIEEFLKAQNSKDTSTRTAELEKKQGVFSGYYGTHPFLGHSQIPIYITNYVQGHYGTGAIFGCPAHDVRDFEFSQRYGLSMIPVIRPFSPQNIPFQSDGRMVDSGFLNGMTVSEARHTILRTLSQQKLGHCQTVYRLKDWCVSRQRYWGVPIPVIHCPVCGIVPVALHDLPVILPEDVVFEGKGNPLCAHPTWKHVLCPSCKGPAERETDTLDTFVESSWYFARFCDAHNDQKPFSKEAVATWMPVDHYIGGVEHAILHLLYARFFSRALKACCYWDVEEPFQRLFTQGMVCHKTYTAQDGSYLYPEEVEKREGNAYYRASDGSPVTVGRSEKMSKSKCNVVSIDQMIKTYGADTLRLFMLSDTPPEKDLEWSSEGIEGCWRCLHRFWNIFWAAQAKTRFNSDLEKPTTFSMASKNLRRMTHRSIYNIERAIQGYHLNKYITLLREFSNAIHDFQETVQEYDDSSAWTLKEALLAFVSMMAPVIPHLAQELYSYINPGVDIKAAGWPSYEEALLHQDTVTLAVQINGKSKGTIEVSVQEDEAAVLKQVLEVPKFKALLEGKEMRRVIIIPQKIISIVV</sequence>
<dbReference type="PANTHER" id="PTHR43740">
    <property type="entry name" value="LEUCYL-TRNA SYNTHETASE"/>
    <property type="match status" value="1"/>
</dbReference>
<name>A0A2S5R9C7_9PROT</name>
<protein>
    <recommendedName>
        <fullName evidence="9">Leucine--tRNA ligase</fullName>
        <ecNumber evidence="9">6.1.1.4</ecNumber>
    </recommendedName>
    <alternativeName>
        <fullName evidence="9">Leucyl-tRNA synthetase</fullName>
        <shortName evidence="9">LeuRS</shortName>
    </alternativeName>
</protein>
<proteinExistence type="inferred from homology"/>
<keyword evidence="16" id="KW-1185">Reference proteome</keyword>
<dbReference type="PROSITE" id="PS00178">
    <property type="entry name" value="AA_TRNA_LIGASE_I"/>
    <property type="match status" value="1"/>
</dbReference>
<reference evidence="15 16" key="1">
    <citation type="submission" date="2017-11" db="EMBL/GenBank/DDBJ databases">
        <title>Comparative genomic analysis of Holospora spp., intranuclear symbionts of paramecia.</title>
        <authorList>
            <person name="Garushyants S.K."/>
            <person name="Beliavskaya A."/>
            <person name="Malko D.B."/>
            <person name="Logacheva M.D."/>
            <person name="Rautian M.S."/>
            <person name="Gelfand M.S."/>
        </authorList>
    </citation>
    <scope>NUCLEOTIDE SEQUENCE [LARGE SCALE GENOMIC DNA]</scope>
    <source>
        <strain evidence="16">02AZ16</strain>
    </source>
</reference>
<dbReference type="Pfam" id="PF09334">
    <property type="entry name" value="tRNA-synt_1g"/>
    <property type="match status" value="1"/>
</dbReference>
<dbReference type="EC" id="6.1.1.4" evidence="9"/>
<evidence type="ECO:0000256" key="3">
    <source>
        <dbReference type="ARBA" id="ARBA00022598"/>
    </source>
</evidence>
<dbReference type="Pfam" id="PF08264">
    <property type="entry name" value="Anticodon_1"/>
    <property type="match status" value="1"/>
</dbReference>
<feature type="domain" description="Aminoacyl-tRNA synthetase class Ia" evidence="11">
    <location>
        <begin position="607"/>
        <end position="649"/>
    </location>
</feature>
<dbReference type="GO" id="GO:0005737">
    <property type="term" value="C:cytoplasm"/>
    <property type="evidence" value="ECO:0007669"/>
    <property type="project" value="UniProtKB-SubCell"/>
</dbReference>
<evidence type="ECO:0000256" key="1">
    <source>
        <dbReference type="ARBA" id="ARBA00005594"/>
    </source>
</evidence>
<evidence type="ECO:0000256" key="7">
    <source>
        <dbReference type="ARBA" id="ARBA00023146"/>
    </source>
</evidence>
<dbReference type="InterPro" id="IPR001412">
    <property type="entry name" value="aa-tRNA-synth_I_CS"/>
</dbReference>
<feature type="domain" description="Methionyl/Leucyl tRNA synthetase" evidence="13">
    <location>
        <begin position="39"/>
        <end position="171"/>
    </location>
</feature>
<dbReference type="CDD" id="cd00812">
    <property type="entry name" value="LeuRS_core"/>
    <property type="match status" value="1"/>
</dbReference>
<dbReference type="GO" id="GO:0002161">
    <property type="term" value="F:aminoacyl-tRNA deacylase activity"/>
    <property type="evidence" value="ECO:0007669"/>
    <property type="project" value="InterPro"/>
</dbReference>
<dbReference type="RefSeq" id="WP_104206730.1">
    <property type="nucleotide sequence ID" value="NZ_PHHC01000080.1"/>
</dbReference>
<dbReference type="GO" id="GO:0005524">
    <property type="term" value="F:ATP binding"/>
    <property type="evidence" value="ECO:0007669"/>
    <property type="project" value="UniProtKB-UniRule"/>
</dbReference>
<dbReference type="InterPro" id="IPR009080">
    <property type="entry name" value="tRNAsynth_Ia_anticodon-bd"/>
</dbReference>
<dbReference type="EMBL" id="PHHC01000080">
    <property type="protein sequence ID" value="PPE03907.1"/>
    <property type="molecule type" value="Genomic_DNA"/>
</dbReference>
<dbReference type="InterPro" id="IPR002302">
    <property type="entry name" value="Leu-tRNA-ligase"/>
</dbReference>
<dbReference type="SUPFAM" id="SSF47323">
    <property type="entry name" value="Anticodon-binding domain of a subclass of class I aminoacyl-tRNA synthetases"/>
    <property type="match status" value="1"/>
</dbReference>
<dbReference type="InterPro" id="IPR025709">
    <property type="entry name" value="Leu_tRNA-synth_edit"/>
</dbReference>
<dbReference type="Proteomes" id="UP000239425">
    <property type="component" value="Unassembled WGS sequence"/>
</dbReference>
<feature type="domain" description="Leucyl-tRNA synthetase editing" evidence="14">
    <location>
        <begin position="222"/>
        <end position="398"/>
    </location>
</feature>
<evidence type="ECO:0000256" key="9">
    <source>
        <dbReference type="HAMAP-Rule" id="MF_00049"/>
    </source>
</evidence>
<evidence type="ECO:0000259" key="12">
    <source>
        <dbReference type="Pfam" id="PF08264"/>
    </source>
</evidence>
<evidence type="ECO:0000259" key="13">
    <source>
        <dbReference type="Pfam" id="PF09334"/>
    </source>
</evidence>
<dbReference type="AlphaFoldDB" id="A0A2S5R9C7"/>
<keyword evidence="4 9" id="KW-0547">Nucleotide-binding</keyword>
<dbReference type="NCBIfam" id="TIGR00396">
    <property type="entry name" value="leuS_bact"/>
    <property type="match status" value="1"/>
</dbReference>
<comment type="caution">
    <text evidence="15">The sequence shown here is derived from an EMBL/GenBank/DDBJ whole genome shotgun (WGS) entry which is preliminary data.</text>
</comment>
<dbReference type="InterPro" id="IPR009008">
    <property type="entry name" value="Val/Leu/Ile-tRNA-synth_edit"/>
</dbReference>
<keyword evidence="7 9" id="KW-0030">Aminoacyl-tRNA synthetase</keyword>
<dbReference type="SUPFAM" id="SSF52374">
    <property type="entry name" value="Nucleotidylyl transferase"/>
    <property type="match status" value="1"/>
</dbReference>
<dbReference type="GO" id="GO:0006429">
    <property type="term" value="P:leucyl-tRNA aminoacylation"/>
    <property type="evidence" value="ECO:0007669"/>
    <property type="project" value="UniProtKB-UniRule"/>
</dbReference>
<gene>
    <name evidence="9" type="primary">leuS</name>
    <name evidence="15" type="ORF">HCUR_00687</name>
</gene>
<feature type="domain" description="Aminoacyl-tRNA synthetase class Ia" evidence="11">
    <location>
        <begin position="409"/>
        <end position="569"/>
    </location>
</feature>
<dbReference type="InterPro" id="IPR013155">
    <property type="entry name" value="M/V/L/I-tRNA-synth_anticd-bd"/>
</dbReference>
<dbReference type="PRINTS" id="PR00985">
    <property type="entry name" value="TRNASYNTHLEU"/>
</dbReference>
<evidence type="ECO:0000256" key="8">
    <source>
        <dbReference type="ARBA" id="ARBA00047469"/>
    </source>
</evidence>
<accession>A0A2S5R9C7</accession>
<dbReference type="InterPro" id="IPR014729">
    <property type="entry name" value="Rossmann-like_a/b/a_fold"/>
</dbReference>
<keyword evidence="5 9" id="KW-0067">ATP-binding</keyword>
<keyword evidence="2 9" id="KW-0963">Cytoplasm</keyword>
<evidence type="ECO:0000259" key="11">
    <source>
        <dbReference type="Pfam" id="PF00133"/>
    </source>
</evidence>
<dbReference type="GO" id="GO:0004823">
    <property type="term" value="F:leucine-tRNA ligase activity"/>
    <property type="evidence" value="ECO:0007669"/>
    <property type="project" value="UniProtKB-UniRule"/>
</dbReference>
<evidence type="ECO:0000256" key="5">
    <source>
        <dbReference type="ARBA" id="ARBA00022840"/>
    </source>
</evidence>
<evidence type="ECO:0000313" key="15">
    <source>
        <dbReference type="EMBL" id="PPE03907.1"/>
    </source>
</evidence>
<evidence type="ECO:0000256" key="4">
    <source>
        <dbReference type="ARBA" id="ARBA00022741"/>
    </source>
</evidence>
<evidence type="ECO:0000256" key="10">
    <source>
        <dbReference type="RuleBase" id="RU363035"/>
    </source>
</evidence>
<dbReference type="Pfam" id="PF00133">
    <property type="entry name" value="tRNA-synt_1"/>
    <property type="match status" value="2"/>
</dbReference>
<evidence type="ECO:0000256" key="6">
    <source>
        <dbReference type="ARBA" id="ARBA00022917"/>
    </source>
</evidence>
<keyword evidence="6 9" id="KW-0648">Protein biosynthesis</keyword>
<feature type="short sequence motif" description="'HIGH' region" evidence="9">
    <location>
        <begin position="42"/>
        <end position="52"/>
    </location>
</feature>
<dbReference type="FunFam" id="1.10.730.10:FF:000002">
    <property type="entry name" value="Leucine--tRNA ligase"/>
    <property type="match status" value="1"/>
</dbReference>
<evidence type="ECO:0000313" key="16">
    <source>
        <dbReference type="Proteomes" id="UP000239425"/>
    </source>
</evidence>
<evidence type="ECO:0000256" key="2">
    <source>
        <dbReference type="ARBA" id="ARBA00022490"/>
    </source>
</evidence>
<organism evidence="15 16">
    <name type="scientific">Holospora curviuscula</name>
    <dbReference type="NCBI Taxonomy" id="1082868"/>
    <lineage>
        <taxon>Bacteria</taxon>
        <taxon>Pseudomonadati</taxon>
        <taxon>Pseudomonadota</taxon>
        <taxon>Alphaproteobacteria</taxon>
        <taxon>Holosporales</taxon>
        <taxon>Holosporaceae</taxon>
        <taxon>Holospora</taxon>
    </lineage>
</organism>
<dbReference type="HAMAP" id="MF_00049_B">
    <property type="entry name" value="Leu_tRNA_synth_B"/>
    <property type="match status" value="1"/>
</dbReference>
<dbReference type="CDD" id="cd07958">
    <property type="entry name" value="Anticodon_Ia_Leu_BEm"/>
    <property type="match status" value="1"/>
</dbReference>
<dbReference type="SUPFAM" id="SSF50677">
    <property type="entry name" value="ValRS/IleRS/LeuRS editing domain"/>
    <property type="match status" value="1"/>
</dbReference>
<dbReference type="InterPro" id="IPR015413">
    <property type="entry name" value="Methionyl/Leucyl_tRNA_Synth"/>
</dbReference>
<feature type="short sequence motif" description="'KMSKS' region" evidence="9">
    <location>
        <begin position="609"/>
        <end position="613"/>
    </location>
</feature>
<feature type="binding site" evidence="9">
    <location>
        <position position="612"/>
    </location>
    <ligand>
        <name>ATP</name>
        <dbReference type="ChEBI" id="CHEBI:30616"/>
    </ligand>
</feature>
<dbReference type="Gene3D" id="3.10.20.590">
    <property type="match status" value="1"/>
</dbReference>
<dbReference type="Gene3D" id="1.10.730.10">
    <property type="entry name" value="Isoleucyl-tRNA Synthetase, Domain 1"/>
    <property type="match status" value="1"/>
</dbReference>
<keyword evidence="3 9" id="KW-0436">Ligase</keyword>